<accession>A0A068V142</accession>
<proteinExistence type="predicted"/>
<dbReference type="EMBL" id="HG739164">
    <property type="protein sequence ID" value="CDP14189.1"/>
    <property type="molecule type" value="Genomic_DNA"/>
</dbReference>
<evidence type="ECO:0000256" key="1">
    <source>
        <dbReference type="SAM" id="Phobius"/>
    </source>
</evidence>
<sequence>MRFLNSVDLIQFCFVWAYLLFCSFFAAHMSGPCEINLALSRSTVVLNLELNKSAKNPSSCGEQWK</sequence>
<protein>
    <submittedName>
        <fullName evidence="2">Uncharacterized protein</fullName>
    </submittedName>
</protein>
<keyword evidence="1" id="KW-1133">Transmembrane helix</keyword>
<evidence type="ECO:0000313" key="2">
    <source>
        <dbReference type="EMBL" id="CDP14189.1"/>
    </source>
</evidence>
<dbReference type="Gramene" id="CDP14189">
    <property type="protein sequence ID" value="CDP14189"/>
    <property type="gene ID" value="GSCOC_T00040444001"/>
</dbReference>
<gene>
    <name evidence="2" type="ORF">GSCOC_T00040444001</name>
</gene>
<dbReference type="AlphaFoldDB" id="A0A068V142"/>
<keyword evidence="1" id="KW-0472">Membrane</keyword>
<keyword evidence="3" id="KW-1185">Reference proteome</keyword>
<keyword evidence="1" id="KW-0812">Transmembrane</keyword>
<dbReference type="Proteomes" id="UP000295252">
    <property type="component" value="Chromosome VIII"/>
</dbReference>
<name>A0A068V142_COFCA</name>
<organism evidence="2 3">
    <name type="scientific">Coffea canephora</name>
    <name type="common">Robusta coffee</name>
    <dbReference type="NCBI Taxonomy" id="49390"/>
    <lineage>
        <taxon>Eukaryota</taxon>
        <taxon>Viridiplantae</taxon>
        <taxon>Streptophyta</taxon>
        <taxon>Embryophyta</taxon>
        <taxon>Tracheophyta</taxon>
        <taxon>Spermatophyta</taxon>
        <taxon>Magnoliopsida</taxon>
        <taxon>eudicotyledons</taxon>
        <taxon>Gunneridae</taxon>
        <taxon>Pentapetalae</taxon>
        <taxon>asterids</taxon>
        <taxon>lamiids</taxon>
        <taxon>Gentianales</taxon>
        <taxon>Rubiaceae</taxon>
        <taxon>Ixoroideae</taxon>
        <taxon>Gardenieae complex</taxon>
        <taxon>Bertiereae - Coffeeae clade</taxon>
        <taxon>Coffeeae</taxon>
        <taxon>Coffea</taxon>
    </lineage>
</organism>
<evidence type="ECO:0000313" key="3">
    <source>
        <dbReference type="Proteomes" id="UP000295252"/>
    </source>
</evidence>
<dbReference type="InParanoid" id="A0A068V142"/>
<reference evidence="3" key="1">
    <citation type="journal article" date="2014" name="Science">
        <title>The coffee genome provides insight into the convergent evolution of caffeine biosynthesis.</title>
        <authorList>
            <person name="Denoeud F."/>
            <person name="Carretero-Paulet L."/>
            <person name="Dereeper A."/>
            <person name="Droc G."/>
            <person name="Guyot R."/>
            <person name="Pietrella M."/>
            <person name="Zheng C."/>
            <person name="Alberti A."/>
            <person name="Anthony F."/>
            <person name="Aprea G."/>
            <person name="Aury J.M."/>
            <person name="Bento P."/>
            <person name="Bernard M."/>
            <person name="Bocs S."/>
            <person name="Campa C."/>
            <person name="Cenci A."/>
            <person name="Combes M.C."/>
            <person name="Crouzillat D."/>
            <person name="Da Silva C."/>
            <person name="Daddiego L."/>
            <person name="De Bellis F."/>
            <person name="Dussert S."/>
            <person name="Garsmeur O."/>
            <person name="Gayraud T."/>
            <person name="Guignon V."/>
            <person name="Jahn K."/>
            <person name="Jamilloux V."/>
            <person name="Joet T."/>
            <person name="Labadie K."/>
            <person name="Lan T."/>
            <person name="Leclercq J."/>
            <person name="Lepelley M."/>
            <person name="Leroy T."/>
            <person name="Li L.T."/>
            <person name="Librado P."/>
            <person name="Lopez L."/>
            <person name="Munoz A."/>
            <person name="Noel B."/>
            <person name="Pallavicini A."/>
            <person name="Perrotta G."/>
            <person name="Poncet V."/>
            <person name="Pot D."/>
            <person name="Priyono X."/>
            <person name="Rigoreau M."/>
            <person name="Rouard M."/>
            <person name="Rozas J."/>
            <person name="Tranchant-Dubreuil C."/>
            <person name="VanBuren R."/>
            <person name="Zhang Q."/>
            <person name="Andrade A.C."/>
            <person name="Argout X."/>
            <person name="Bertrand B."/>
            <person name="de Kochko A."/>
            <person name="Graziosi G."/>
            <person name="Henry R.J."/>
            <person name="Jayarama X."/>
            <person name="Ming R."/>
            <person name="Nagai C."/>
            <person name="Rounsley S."/>
            <person name="Sankoff D."/>
            <person name="Giuliano G."/>
            <person name="Albert V.A."/>
            <person name="Wincker P."/>
            <person name="Lashermes P."/>
        </authorList>
    </citation>
    <scope>NUCLEOTIDE SEQUENCE [LARGE SCALE GENOMIC DNA]</scope>
    <source>
        <strain evidence="3">cv. DH200-94</strain>
    </source>
</reference>
<feature type="transmembrane region" description="Helical" evidence="1">
    <location>
        <begin position="12"/>
        <end position="31"/>
    </location>
</feature>